<evidence type="ECO:0000256" key="11">
    <source>
        <dbReference type="ARBA" id="ARBA00023136"/>
    </source>
</evidence>
<evidence type="ECO:0000256" key="8">
    <source>
        <dbReference type="ARBA" id="ARBA00023002"/>
    </source>
</evidence>
<evidence type="ECO:0000313" key="15">
    <source>
        <dbReference type="EMBL" id="KAH7233411.1"/>
    </source>
</evidence>
<dbReference type="Proteomes" id="UP000813427">
    <property type="component" value="Unassembled WGS sequence"/>
</dbReference>
<feature type="transmembrane region" description="Helical" evidence="14">
    <location>
        <begin position="12"/>
        <end position="35"/>
    </location>
</feature>
<comment type="subcellular location">
    <subcellularLocation>
        <location evidence="2">Membrane</location>
    </subcellularLocation>
</comment>
<dbReference type="GO" id="GO:0016705">
    <property type="term" value="F:oxidoreductase activity, acting on paired donors, with incorporation or reduction of molecular oxygen"/>
    <property type="evidence" value="ECO:0007669"/>
    <property type="project" value="InterPro"/>
</dbReference>
<evidence type="ECO:0000256" key="3">
    <source>
        <dbReference type="ARBA" id="ARBA00010617"/>
    </source>
</evidence>
<dbReference type="CDD" id="cd11058">
    <property type="entry name" value="CYP60B-like"/>
    <property type="match status" value="1"/>
</dbReference>
<keyword evidence="11 14" id="KW-0472">Membrane</keyword>
<keyword evidence="6 12" id="KW-0479">Metal-binding</keyword>
<keyword evidence="5 14" id="KW-0812">Transmembrane</keyword>
<evidence type="ECO:0000256" key="4">
    <source>
        <dbReference type="ARBA" id="ARBA00022617"/>
    </source>
</evidence>
<evidence type="ECO:0000256" key="14">
    <source>
        <dbReference type="SAM" id="Phobius"/>
    </source>
</evidence>
<keyword evidence="16" id="KW-1185">Reference proteome</keyword>
<evidence type="ECO:0000256" key="12">
    <source>
        <dbReference type="PIRSR" id="PIRSR602401-1"/>
    </source>
</evidence>
<evidence type="ECO:0000256" key="6">
    <source>
        <dbReference type="ARBA" id="ARBA00022723"/>
    </source>
</evidence>
<dbReference type="InterPro" id="IPR001128">
    <property type="entry name" value="Cyt_P450"/>
</dbReference>
<keyword evidence="4 12" id="KW-0349">Heme</keyword>
<dbReference type="OrthoDB" id="1470350at2759"/>
<evidence type="ECO:0000256" key="1">
    <source>
        <dbReference type="ARBA" id="ARBA00001971"/>
    </source>
</evidence>
<dbReference type="GO" id="GO:0020037">
    <property type="term" value="F:heme binding"/>
    <property type="evidence" value="ECO:0007669"/>
    <property type="project" value="InterPro"/>
</dbReference>
<organism evidence="15 16">
    <name type="scientific">Fusarium tricinctum</name>
    <dbReference type="NCBI Taxonomy" id="61284"/>
    <lineage>
        <taxon>Eukaryota</taxon>
        <taxon>Fungi</taxon>
        <taxon>Dikarya</taxon>
        <taxon>Ascomycota</taxon>
        <taxon>Pezizomycotina</taxon>
        <taxon>Sordariomycetes</taxon>
        <taxon>Hypocreomycetidae</taxon>
        <taxon>Hypocreales</taxon>
        <taxon>Nectriaceae</taxon>
        <taxon>Fusarium</taxon>
        <taxon>Fusarium tricinctum species complex</taxon>
    </lineage>
</organism>
<evidence type="ECO:0000313" key="16">
    <source>
        <dbReference type="Proteomes" id="UP000813427"/>
    </source>
</evidence>
<accession>A0A8K0RPY9</accession>
<dbReference type="SUPFAM" id="SSF48264">
    <property type="entry name" value="Cytochrome P450"/>
    <property type="match status" value="1"/>
</dbReference>
<dbReference type="GO" id="GO:0005506">
    <property type="term" value="F:iron ion binding"/>
    <property type="evidence" value="ECO:0007669"/>
    <property type="project" value="InterPro"/>
</dbReference>
<dbReference type="Gene3D" id="1.10.630.10">
    <property type="entry name" value="Cytochrome P450"/>
    <property type="match status" value="1"/>
</dbReference>
<dbReference type="PRINTS" id="PR00385">
    <property type="entry name" value="P450"/>
</dbReference>
<dbReference type="InterPro" id="IPR002401">
    <property type="entry name" value="Cyt_P450_E_grp-I"/>
</dbReference>
<evidence type="ECO:0000256" key="10">
    <source>
        <dbReference type="ARBA" id="ARBA00023033"/>
    </source>
</evidence>
<dbReference type="PANTHER" id="PTHR24305:SF210">
    <property type="entry name" value="CYTOCHROME P450 MONOOXYGENASE ASQL-RELATED"/>
    <property type="match status" value="1"/>
</dbReference>
<name>A0A8K0RPY9_9HYPO</name>
<dbReference type="InterPro" id="IPR036396">
    <property type="entry name" value="Cyt_P450_sf"/>
</dbReference>
<keyword evidence="8 13" id="KW-0560">Oxidoreductase</keyword>
<dbReference type="GO" id="GO:0004497">
    <property type="term" value="F:monooxygenase activity"/>
    <property type="evidence" value="ECO:0007669"/>
    <property type="project" value="UniProtKB-KW"/>
</dbReference>
<proteinExistence type="inferred from homology"/>
<feature type="binding site" description="axial binding residue" evidence="12">
    <location>
        <position position="441"/>
    </location>
    <ligand>
        <name>heme</name>
        <dbReference type="ChEBI" id="CHEBI:30413"/>
    </ligand>
    <ligandPart>
        <name>Fe</name>
        <dbReference type="ChEBI" id="CHEBI:18248"/>
    </ligandPart>
</feature>
<dbReference type="PRINTS" id="PR00463">
    <property type="entry name" value="EP450I"/>
</dbReference>
<comment type="caution">
    <text evidence="15">The sequence shown here is derived from an EMBL/GenBank/DDBJ whole genome shotgun (WGS) entry which is preliminary data.</text>
</comment>
<dbReference type="InterPro" id="IPR050121">
    <property type="entry name" value="Cytochrome_P450_monoxygenase"/>
</dbReference>
<dbReference type="PANTHER" id="PTHR24305">
    <property type="entry name" value="CYTOCHROME P450"/>
    <property type="match status" value="1"/>
</dbReference>
<evidence type="ECO:0000256" key="13">
    <source>
        <dbReference type="RuleBase" id="RU000461"/>
    </source>
</evidence>
<protein>
    <submittedName>
        <fullName evidence="15">Cytochrome P450</fullName>
    </submittedName>
</protein>
<comment type="cofactor">
    <cofactor evidence="1 12">
        <name>heme</name>
        <dbReference type="ChEBI" id="CHEBI:30413"/>
    </cofactor>
</comment>
<evidence type="ECO:0000256" key="9">
    <source>
        <dbReference type="ARBA" id="ARBA00023004"/>
    </source>
</evidence>
<keyword evidence="10 13" id="KW-0503">Monooxygenase</keyword>
<dbReference type="InterPro" id="IPR017972">
    <property type="entry name" value="Cyt_P450_CS"/>
</dbReference>
<dbReference type="FunFam" id="1.10.630.10:FF:000158">
    <property type="entry name" value="Cytochrome P450, putative (Eurofung)"/>
    <property type="match status" value="1"/>
</dbReference>
<dbReference type="EMBL" id="JAGPXF010000008">
    <property type="protein sequence ID" value="KAH7233411.1"/>
    <property type="molecule type" value="Genomic_DNA"/>
</dbReference>
<evidence type="ECO:0000256" key="2">
    <source>
        <dbReference type="ARBA" id="ARBA00004370"/>
    </source>
</evidence>
<gene>
    <name evidence="15" type="ORF">BKA59DRAFT_535356</name>
</gene>
<keyword evidence="9 12" id="KW-0408">Iron</keyword>
<evidence type="ECO:0000256" key="5">
    <source>
        <dbReference type="ARBA" id="ARBA00022692"/>
    </source>
</evidence>
<dbReference type="PROSITE" id="PS00086">
    <property type="entry name" value="CYTOCHROME_P450"/>
    <property type="match status" value="1"/>
</dbReference>
<dbReference type="GO" id="GO:0016020">
    <property type="term" value="C:membrane"/>
    <property type="evidence" value="ECO:0007669"/>
    <property type="project" value="UniProtKB-SubCell"/>
</dbReference>
<reference evidence="15" key="1">
    <citation type="journal article" date="2021" name="Nat. Commun.">
        <title>Genetic determinants of endophytism in the Arabidopsis root mycobiome.</title>
        <authorList>
            <person name="Mesny F."/>
            <person name="Miyauchi S."/>
            <person name="Thiergart T."/>
            <person name="Pickel B."/>
            <person name="Atanasova L."/>
            <person name="Karlsson M."/>
            <person name="Huettel B."/>
            <person name="Barry K.W."/>
            <person name="Haridas S."/>
            <person name="Chen C."/>
            <person name="Bauer D."/>
            <person name="Andreopoulos W."/>
            <person name="Pangilinan J."/>
            <person name="LaButti K."/>
            <person name="Riley R."/>
            <person name="Lipzen A."/>
            <person name="Clum A."/>
            <person name="Drula E."/>
            <person name="Henrissat B."/>
            <person name="Kohler A."/>
            <person name="Grigoriev I.V."/>
            <person name="Martin F.M."/>
            <person name="Hacquard S."/>
        </authorList>
    </citation>
    <scope>NUCLEOTIDE SEQUENCE</scope>
    <source>
        <strain evidence="15">MPI-SDFR-AT-0068</strain>
    </source>
</reference>
<comment type="similarity">
    <text evidence="3 13">Belongs to the cytochrome P450 family.</text>
</comment>
<sequence length="501" mass="56750">MLSATASISLFHGIFFLGVAITLWTIHTVVYRLYFHPLAKFPGPRLAACSEFWFIRAMTSGRHSFDMSKLHRKYGDVVRVATNDLSFASPAAYRDIYNHASKDRVLFPKDEIFYTVDSSVTRPNIVFAIDSQDHRSQRRSLSHAFSAKALRDNEETVQAHVKVLIEQLEHKAGPGTDGVNMSEVFNWLTFDVIGDLTFGESFDALNQWKPNVWVSLILSFLSQITFLSVFNRLSIPKSLFLPVIPKSLKEGIETHNRLTAEKVQRRIDMGNSRDREDFFAHILRKEKGSLDVVHLREQAKILILAGSETTANLLASAMFYLLKCPDKMAKLQDEIRSAFSSMDEITADSVSNLEYLGAVIEEGLRIFPPAPFGPPRVSTGATVDGVYVPKGTVVSVDTWTTSHDDRNFARPYDFIPERWIGKGLGDRKDASRAFSLGPRGCLGINLAYMESRITLASLVFAYDWELLNTELDWLSEVRIFMIWEKPDMMVRFHPRGNTHKV</sequence>
<evidence type="ECO:0000256" key="7">
    <source>
        <dbReference type="ARBA" id="ARBA00022989"/>
    </source>
</evidence>
<dbReference type="AlphaFoldDB" id="A0A8K0RPY9"/>
<dbReference type="Pfam" id="PF00067">
    <property type="entry name" value="p450"/>
    <property type="match status" value="1"/>
</dbReference>
<keyword evidence="7 14" id="KW-1133">Transmembrane helix</keyword>